<name>A0A0R3U0D2_RODNA</name>
<dbReference type="STRING" id="102285.A0A0R3U0D2"/>
<evidence type="ECO:0000256" key="3">
    <source>
        <dbReference type="ARBA" id="ARBA00023163"/>
    </source>
</evidence>
<evidence type="ECO:0000256" key="5">
    <source>
        <dbReference type="SAM" id="MobiDB-lite"/>
    </source>
</evidence>
<sequence length="693" mass="77517">MELIHSEDRDEFHRQLSWQAMLPPEHRNLTLQEVLSPAYSHLLQRCFTVRFRCLLDNTSGFITLEISGRLQFLHGHARNFQLTTSPTRGGGGSDANPRQGRQEMTAEGHGISASSLPVNTIPPSSFGLFGVCSPLGSLPSLDGSQRETSFKTKHKMDLTFTSMDSRARSMFGYNGKEDGRVKIYDLIHPEDLSYVAQGHREVLKQASIGLLSHRWLSNTGSWIWLQSRLRIVYKDNKADHIIAIHRKLDDTEGNELYYRRNSEYKLPFPLLEPETLMSEDDSNEVNGNELSVREGSSIPEVKSFTEDSNDVQVKVSPQIDSEKDGTSRKLWNSYESNSQESGSTSEVKPSGNKKFKGQLKNYLQTTRRRKTPFRAPSSTPKSVTRSTTSLYPNLEAGSTSSSWYNYRSLFGRNFLSPTATKTDDYMQNYAMYGYGGSSTRNPYSYQGWDFDRAKNEEDAYCGMQSGDHTQVNGFAYALPYSNNDYSSAYEAYSAAVAAAAVVAAASGQSQCSEYSTPSTLPQHQDHESYDGAVRVIRSPLIYNTSLQDQQSYLSHQQPSTSDSHLQGLPTFSGYLQHKEEEGIECSGSDLISKLALKTDPRMTQPAWFPHIGLSNDKSQSLNQMAAYQQHSMLSGNTDTLMRSSSGYNHEGVMDQTQCTNLIPWNNFENRTSCVGDANLCETANYHVGFATTS</sequence>
<dbReference type="GO" id="GO:0000977">
    <property type="term" value="F:RNA polymerase II transcription regulatory region sequence-specific DNA binding"/>
    <property type="evidence" value="ECO:0007669"/>
    <property type="project" value="TreeGrafter"/>
</dbReference>
<feature type="region of interest" description="Disordered" evidence="5">
    <location>
        <begin position="81"/>
        <end position="106"/>
    </location>
</feature>
<dbReference type="InterPro" id="IPR035965">
    <property type="entry name" value="PAS-like_dom_sf"/>
</dbReference>
<feature type="compositionally biased region" description="Polar residues" evidence="5">
    <location>
        <begin position="376"/>
        <end position="391"/>
    </location>
</feature>
<evidence type="ECO:0000313" key="6">
    <source>
        <dbReference type="EMBL" id="VDO16272.1"/>
    </source>
</evidence>
<dbReference type="OrthoDB" id="7788762at2759"/>
<protein>
    <submittedName>
        <fullName evidence="8">PAS_3 domain-containing protein</fullName>
    </submittedName>
</protein>
<dbReference type="CDD" id="cd00130">
    <property type="entry name" value="PAS"/>
    <property type="match status" value="1"/>
</dbReference>
<dbReference type="SUPFAM" id="SSF55785">
    <property type="entry name" value="PYP-like sensor domain (PAS domain)"/>
    <property type="match status" value="1"/>
</dbReference>
<dbReference type="Proteomes" id="UP000278807">
    <property type="component" value="Unassembled WGS sequence"/>
</dbReference>
<gene>
    <name evidence="6" type="ORF">HNAJ_LOCUS13554</name>
</gene>
<evidence type="ECO:0000256" key="2">
    <source>
        <dbReference type="ARBA" id="ARBA00023015"/>
    </source>
</evidence>
<evidence type="ECO:0000313" key="7">
    <source>
        <dbReference type="Proteomes" id="UP000278807"/>
    </source>
</evidence>
<dbReference type="GO" id="GO:0005634">
    <property type="term" value="C:nucleus"/>
    <property type="evidence" value="ECO:0007669"/>
    <property type="project" value="UniProtKB-SubCell"/>
</dbReference>
<reference evidence="6 7" key="2">
    <citation type="submission" date="2018-11" db="EMBL/GenBank/DDBJ databases">
        <authorList>
            <consortium name="Pathogen Informatics"/>
        </authorList>
    </citation>
    <scope>NUCLEOTIDE SEQUENCE [LARGE SCALE GENOMIC DNA]</scope>
</reference>
<dbReference type="AlphaFoldDB" id="A0A0R3U0D2"/>
<evidence type="ECO:0000256" key="4">
    <source>
        <dbReference type="ARBA" id="ARBA00023242"/>
    </source>
</evidence>
<dbReference type="Gene3D" id="3.30.450.20">
    <property type="entry name" value="PAS domain"/>
    <property type="match status" value="2"/>
</dbReference>
<evidence type="ECO:0000313" key="8">
    <source>
        <dbReference type="WBParaSite" id="HNAJ_0001358101-mRNA-1"/>
    </source>
</evidence>
<keyword evidence="7" id="KW-1185">Reference proteome</keyword>
<dbReference type="PANTHER" id="PTHR23043:SF17">
    <property type="entry name" value="PROTEIN SIMILAR"/>
    <property type="match status" value="1"/>
</dbReference>
<accession>A0A0R3U0D2</accession>
<keyword evidence="3" id="KW-0804">Transcription</keyword>
<organism evidence="8">
    <name type="scientific">Rodentolepis nana</name>
    <name type="common">Dwarf tapeworm</name>
    <name type="synonym">Hymenolepis nana</name>
    <dbReference type="NCBI Taxonomy" id="102285"/>
    <lineage>
        <taxon>Eukaryota</taxon>
        <taxon>Metazoa</taxon>
        <taxon>Spiralia</taxon>
        <taxon>Lophotrochozoa</taxon>
        <taxon>Platyhelminthes</taxon>
        <taxon>Cestoda</taxon>
        <taxon>Eucestoda</taxon>
        <taxon>Cyclophyllidea</taxon>
        <taxon>Hymenolepididae</taxon>
        <taxon>Rodentolepis</taxon>
    </lineage>
</organism>
<keyword evidence="4" id="KW-0539">Nucleus</keyword>
<comment type="subcellular location">
    <subcellularLocation>
        <location evidence="1">Nucleus</location>
    </subcellularLocation>
</comment>
<dbReference type="GO" id="GO:0000981">
    <property type="term" value="F:DNA-binding transcription factor activity, RNA polymerase II-specific"/>
    <property type="evidence" value="ECO:0007669"/>
    <property type="project" value="TreeGrafter"/>
</dbReference>
<reference evidence="8" key="1">
    <citation type="submission" date="2017-02" db="UniProtKB">
        <authorList>
            <consortium name="WormBaseParasite"/>
        </authorList>
    </citation>
    <scope>IDENTIFICATION</scope>
</reference>
<dbReference type="EMBL" id="UZAE01015606">
    <property type="protein sequence ID" value="VDO16272.1"/>
    <property type="molecule type" value="Genomic_DNA"/>
</dbReference>
<keyword evidence="2" id="KW-0805">Transcription regulation</keyword>
<dbReference type="Pfam" id="PF14598">
    <property type="entry name" value="PAS_11"/>
    <property type="match status" value="1"/>
</dbReference>
<evidence type="ECO:0000256" key="1">
    <source>
        <dbReference type="ARBA" id="ARBA00004123"/>
    </source>
</evidence>
<dbReference type="PANTHER" id="PTHR23043">
    <property type="entry name" value="HYPOXIA-INDUCIBLE FACTOR 1 ALPHA"/>
    <property type="match status" value="1"/>
</dbReference>
<dbReference type="WBParaSite" id="HNAJ_0001358101-mRNA-1">
    <property type="protein sequence ID" value="HNAJ_0001358101-mRNA-1"/>
    <property type="gene ID" value="HNAJ_0001358101"/>
</dbReference>
<feature type="region of interest" description="Disordered" evidence="5">
    <location>
        <begin position="278"/>
        <end position="391"/>
    </location>
</feature>
<dbReference type="InterPro" id="IPR000014">
    <property type="entry name" value="PAS"/>
</dbReference>
<proteinExistence type="predicted"/>
<feature type="compositionally biased region" description="Polar residues" evidence="5">
    <location>
        <begin position="329"/>
        <end position="347"/>
    </location>
</feature>